<feature type="region of interest" description="Disordered" evidence="1">
    <location>
        <begin position="49"/>
        <end position="91"/>
    </location>
</feature>
<dbReference type="EMBL" id="FZQP02004222">
    <property type="protein sequence ID" value="VVC99534.1"/>
    <property type="molecule type" value="Genomic_DNA"/>
</dbReference>
<accession>A0A5E4QNF6</accession>
<feature type="compositionally biased region" description="Basic and acidic residues" evidence="1">
    <location>
        <begin position="66"/>
        <end position="78"/>
    </location>
</feature>
<gene>
    <name evidence="2" type="ORF">LSINAPIS_LOCUS10399</name>
</gene>
<reference evidence="2 3" key="1">
    <citation type="submission" date="2017-07" db="EMBL/GenBank/DDBJ databases">
        <authorList>
            <person name="Talla V."/>
            <person name="Backstrom N."/>
        </authorList>
    </citation>
    <scope>NUCLEOTIDE SEQUENCE [LARGE SCALE GENOMIC DNA]</scope>
</reference>
<evidence type="ECO:0000313" key="2">
    <source>
        <dbReference type="EMBL" id="VVC99534.1"/>
    </source>
</evidence>
<sequence>MQKTWTQNSELLVQKDVFTFELEDTKETPEEFYELSNESSIISFHEPTEEIIIEEEETPDVTNDEIPDRENSYDETPERRRRGGEANQRPE</sequence>
<evidence type="ECO:0000256" key="1">
    <source>
        <dbReference type="SAM" id="MobiDB-lite"/>
    </source>
</evidence>
<name>A0A5E4QNF6_9NEOP</name>
<evidence type="ECO:0000313" key="3">
    <source>
        <dbReference type="Proteomes" id="UP000324832"/>
    </source>
</evidence>
<keyword evidence="3" id="KW-1185">Reference proteome</keyword>
<dbReference type="AlphaFoldDB" id="A0A5E4QNF6"/>
<proteinExistence type="predicted"/>
<protein>
    <submittedName>
        <fullName evidence="2">Uncharacterized protein</fullName>
    </submittedName>
</protein>
<feature type="compositionally biased region" description="Acidic residues" evidence="1">
    <location>
        <begin position="49"/>
        <end position="65"/>
    </location>
</feature>
<dbReference type="Proteomes" id="UP000324832">
    <property type="component" value="Unassembled WGS sequence"/>
</dbReference>
<organism evidence="2 3">
    <name type="scientific">Leptidea sinapis</name>
    <dbReference type="NCBI Taxonomy" id="189913"/>
    <lineage>
        <taxon>Eukaryota</taxon>
        <taxon>Metazoa</taxon>
        <taxon>Ecdysozoa</taxon>
        <taxon>Arthropoda</taxon>
        <taxon>Hexapoda</taxon>
        <taxon>Insecta</taxon>
        <taxon>Pterygota</taxon>
        <taxon>Neoptera</taxon>
        <taxon>Endopterygota</taxon>
        <taxon>Lepidoptera</taxon>
        <taxon>Glossata</taxon>
        <taxon>Ditrysia</taxon>
        <taxon>Papilionoidea</taxon>
        <taxon>Pieridae</taxon>
        <taxon>Dismorphiinae</taxon>
        <taxon>Leptidea</taxon>
    </lineage>
</organism>